<dbReference type="EMBL" id="GDJX01007242">
    <property type="protein sequence ID" value="JAT60694.1"/>
    <property type="molecule type" value="Transcribed_RNA"/>
</dbReference>
<dbReference type="PANTHER" id="PTHR36759">
    <property type="entry name" value="DYNEIN BETA CHAIN, CILIARY PROTEIN"/>
    <property type="match status" value="1"/>
</dbReference>
<name>A0A1D1Z1D7_9ARAE</name>
<proteinExistence type="predicted"/>
<feature type="compositionally biased region" description="Polar residues" evidence="1">
    <location>
        <begin position="44"/>
        <end position="54"/>
    </location>
</feature>
<dbReference type="AlphaFoldDB" id="A0A1D1Z1D7"/>
<accession>A0A1D1Z1D7</accession>
<gene>
    <name evidence="2" type="primary">BB_0265</name>
    <name evidence="2" type="ORF">g.119059</name>
</gene>
<feature type="non-terminal residue" evidence="2">
    <location>
        <position position="1"/>
    </location>
</feature>
<evidence type="ECO:0000256" key="1">
    <source>
        <dbReference type="SAM" id="MobiDB-lite"/>
    </source>
</evidence>
<dbReference type="PANTHER" id="PTHR36759:SF1">
    <property type="entry name" value="DYNEIN BETA CHAIN, CILIARY PROTEIN"/>
    <property type="match status" value="1"/>
</dbReference>
<evidence type="ECO:0000313" key="2">
    <source>
        <dbReference type="EMBL" id="JAT60694.1"/>
    </source>
</evidence>
<reference evidence="2" key="1">
    <citation type="submission" date="2015-07" db="EMBL/GenBank/DDBJ databases">
        <title>Transcriptome Assembly of Anthurium amnicola.</title>
        <authorList>
            <person name="Suzuki J."/>
        </authorList>
    </citation>
    <scope>NUCLEOTIDE SEQUENCE</scope>
</reference>
<sequence>YETADLSTMALQNGVPVRNFPTEARRVGLMGQALRRAAGKVRASNIQPSAQQLKNAERQPPATPAERLPPRTTGHDGLGLPDADDFSRTKDISGVLEERDPSYDAMLSKMVGRITSKPGGKLEIGEVAIVEYNRPMPKLRSSKPAAGYHEEKHAPAGTVSVAQLRQIILLHEGKSEDHQGRMEIDDIAKKFRIDVGQVQKILQFVSLPPEDNNKKSKQEK</sequence>
<feature type="region of interest" description="Disordered" evidence="1">
    <location>
        <begin position="40"/>
        <end position="88"/>
    </location>
</feature>
<organism evidence="2">
    <name type="scientific">Anthurium amnicola</name>
    <dbReference type="NCBI Taxonomy" id="1678845"/>
    <lineage>
        <taxon>Eukaryota</taxon>
        <taxon>Viridiplantae</taxon>
        <taxon>Streptophyta</taxon>
        <taxon>Embryophyta</taxon>
        <taxon>Tracheophyta</taxon>
        <taxon>Spermatophyta</taxon>
        <taxon>Magnoliopsida</taxon>
        <taxon>Liliopsida</taxon>
        <taxon>Araceae</taxon>
        <taxon>Pothoideae</taxon>
        <taxon>Potheae</taxon>
        <taxon>Anthurium</taxon>
    </lineage>
</organism>
<protein>
    <submittedName>
        <fullName evidence="2">Uncharacterized protein BB_0265</fullName>
    </submittedName>
</protein>